<dbReference type="SUPFAM" id="SSF46785">
    <property type="entry name" value="Winged helix' DNA-binding domain"/>
    <property type="match status" value="1"/>
</dbReference>
<dbReference type="InterPro" id="IPR036390">
    <property type="entry name" value="WH_DNA-bd_sf"/>
</dbReference>
<dbReference type="RefSeq" id="WP_292908733.1">
    <property type="nucleotide sequence ID" value="NZ_JAUSXV010000001.1"/>
</dbReference>
<comment type="caution">
    <text evidence="5">The sequence shown here is derived from an EMBL/GenBank/DDBJ whole genome shotgun (WGS) entry which is preliminary data.</text>
</comment>
<keyword evidence="6" id="KW-1185">Reference proteome</keyword>
<reference evidence="5 6" key="1">
    <citation type="submission" date="2023-07" db="EMBL/GenBank/DDBJ databases">
        <title>Comparative genomics of wheat-associated soil bacteria to identify genetic determinants of phenazine resistance.</title>
        <authorList>
            <person name="Mouncey N."/>
        </authorList>
    </citation>
    <scope>NUCLEOTIDE SEQUENCE [LARGE SCALE GENOMIC DNA]</scope>
    <source>
        <strain evidence="5 6">W4I9-1</strain>
    </source>
</reference>
<keyword evidence="1" id="KW-0805">Transcription regulation</keyword>
<dbReference type="Pfam" id="PF07729">
    <property type="entry name" value="FCD"/>
    <property type="match status" value="1"/>
</dbReference>
<name>A0AAW8F0L8_9MICO</name>
<evidence type="ECO:0000256" key="2">
    <source>
        <dbReference type="ARBA" id="ARBA00023125"/>
    </source>
</evidence>
<dbReference type="SMART" id="SM00345">
    <property type="entry name" value="HTH_GNTR"/>
    <property type="match status" value="1"/>
</dbReference>
<evidence type="ECO:0000256" key="3">
    <source>
        <dbReference type="ARBA" id="ARBA00023163"/>
    </source>
</evidence>
<keyword evidence="3" id="KW-0804">Transcription</keyword>
<dbReference type="GO" id="GO:0003700">
    <property type="term" value="F:DNA-binding transcription factor activity"/>
    <property type="evidence" value="ECO:0007669"/>
    <property type="project" value="InterPro"/>
</dbReference>
<evidence type="ECO:0000259" key="4">
    <source>
        <dbReference type="PROSITE" id="PS50949"/>
    </source>
</evidence>
<feature type="domain" description="HTH gntR-type" evidence="4">
    <location>
        <begin position="15"/>
        <end position="82"/>
    </location>
</feature>
<evidence type="ECO:0000256" key="1">
    <source>
        <dbReference type="ARBA" id="ARBA00023015"/>
    </source>
</evidence>
<dbReference type="InterPro" id="IPR008920">
    <property type="entry name" value="TF_FadR/GntR_C"/>
</dbReference>
<evidence type="ECO:0000313" key="6">
    <source>
        <dbReference type="Proteomes" id="UP001244427"/>
    </source>
</evidence>
<accession>A0AAW8F0L8</accession>
<dbReference type="Gene3D" id="1.10.10.10">
    <property type="entry name" value="Winged helix-like DNA-binding domain superfamily/Winged helix DNA-binding domain"/>
    <property type="match status" value="1"/>
</dbReference>
<dbReference type="InterPro" id="IPR036388">
    <property type="entry name" value="WH-like_DNA-bd_sf"/>
</dbReference>
<dbReference type="SUPFAM" id="SSF48008">
    <property type="entry name" value="GntR ligand-binding domain-like"/>
    <property type="match status" value="1"/>
</dbReference>
<dbReference type="EMBL" id="JAUSXV010000001">
    <property type="protein sequence ID" value="MDQ0649346.1"/>
    <property type="molecule type" value="Genomic_DNA"/>
</dbReference>
<protein>
    <submittedName>
        <fullName evidence="5">DNA-binding GntR family transcriptional regulator</fullName>
    </submittedName>
</protein>
<gene>
    <name evidence="5" type="ORF">QFZ53_003542</name>
</gene>
<dbReference type="Pfam" id="PF00392">
    <property type="entry name" value="GntR"/>
    <property type="match status" value="1"/>
</dbReference>
<dbReference type="PANTHER" id="PTHR43537">
    <property type="entry name" value="TRANSCRIPTIONAL REGULATOR, GNTR FAMILY"/>
    <property type="match status" value="1"/>
</dbReference>
<dbReference type="GO" id="GO:0003677">
    <property type="term" value="F:DNA binding"/>
    <property type="evidence" value="ECO:0007669"/>
    <property type="project" value="UniProtKB-KW"/>
</dbReference>
<sequence>MNRRGLGSGRGETKQLLAEEVFAHIASQIVDGTLAPGQRIRDVEVADELHVSRTPVREALQRLERLGMVTMYPSRYTEVTAVTPEVVAQTLEFAGYQAGVTTRMGLARVDDAERVHLAGLVEEMYAAQGGSDISRTRWAVFSYLSDRCDNAQQRSLIQDAGITLFRNLRDWDVPEDDRQRMQQIYRDFRDAVLDGDGDRAELLARAMHYV</sequence>
<dbReference type="InterPro" id="IPR000524">
    <property type="entry name" value="Tscrpt_reg_HTH_GntR"/>
</dbReference>
<dbReference type="CDD" id="cd07377">
    <property type="entry name" value="WHTH_GntR"/>
    <property type="match status" value="1"/>
</dbReference>
<dbReference type="PANTHER" id="PTHR43537:SF24">
    <property type="entry name" value="GLUCONATE OPERON TRANSCRIPTIONAL REPRESSOR"/>
    <property type="match status" value="1"/>
</dbReference>
<dbReference type="InterPro" id="IPR011711">
    <property type="entry name" value="GntR_C"/>
</dbReference>
<organism evidence="5 6">
    <name type="scientific">Microbacterium natoriense</name>
    <dbReference type="NCBI Taxonomy" id="284570"/>
    <lineage>
        <taxon>Bacteria</taxon>
        <taxon>Bacillati</taxon>
        <taxon>Actinomycetota</taxon>
        <taxon>Actinomycetes</taxon>
        <taxon>Micrococcales</taxon>
        <taxon>Microbacteriaceae</taxon>
        <taxon>Microbacterium</taxon>
    </lineage>
</organism>
<keyword evidence="2 5" id="KW-0238">DNA-binding</keyword>
<dbReference type="AlphaFoldDB" id="A0AAW8F0L8"/>
<dbReference type="PROSITE" id="PS50949">
    <property type="entry name" value="HTH_GNTR"/>
    <property type="match status" value="1"/>
</dbReference>
<evidence type="ECO:0000313" key="5">
    <source>
        <dbReference type="EMBL" id="MDQ0649346.1"/>
    </source>
</evidence>
<dbReference type="Proteomes" id="UP001244427">
    <property type="component" value="Unassembled WGS sequence"/>
</dbReference>
<proteinExistence type="predicted"/>